<comment type="caution">
    <text evidence="2">The sequence shown here is derived from an EMBL/GenBank/DDBJ whole genome shotgun (WGS) entry which is preliminary data.</text>
</comment>
<reference evidence="3" key="1">
    <citation type="journal article" date="2019" name="Int. J. Syst. Evol. Microbiol.">
        <title>Halobacteriovorax valvorus sp. nov., a novel prokaryotic predator isolated from coastal seawater of China.</title>
        <authorList>
            <person name="Chen M.-X."/>
        </authorList>
    </citation>
    <scope>NUCLEOTIDE SEQUENCE [LARGE SCALE GENOMIC DNA]</scope>
    <source>
        <strain evidence="3">BL9</strain>
    </source>
</reference>
<protein>
    <submittedName>
        <fullName evidence="2">Uncharacterized protein</fullName>
    </submittedName>
</protein>
<evidence type="ECO:0000256" key="1">
    <source>
        <dbReference type="SAM" id="MobiDB-lite"/>
    </source>
</evidence>
<dbReference type="EMBL" id="QDKL01000001">
    <property type="protein sequence ID" value="RZF22364.1"/>
    <property type="molecule type" value="Genomic_DNA"/>
</dbReference>
<name>A0ABY0IHD8_9BACT</name>
<accession>A0ABY0IHD8</accession>
<gene>
    <name evidence="2" type="ORF">DAY19_00930</name>
</gene>
<dbReference type="Proteomes" id="UP000443582">
    <property type="component" value="Unassembled WGS sequence"/>
</dbReference>
<sequence>MKKQEFELEIEKLCEQIFFNEKLLEFINVHNSYILQFAKALRQSLDCEVIRGGPDTGIFGSLHMHTLKNINWIEIYAGTKALIEIKNVFGHKRYLTISASKLSNMVNMSSDSGYSLLLNDVMSTGFLAGIEFDFLRYKKRSSITISKSRSRAAQEYGGTILENVKLIHNLSTGNTKSFEDKPDLKYNLISLAIEYHHYNMILNTEGTGKDATVRKIYLSRGSNLSDYFEKEGSLDIFHLDVKGSPLFNDNMGLDPLDGIYLSWKPHIIDVYLLEEAQKHPRFPQLGEDIRQDQESGDGEEAA</sequence>
<proteinExistence type="predicted"/>
<organism evidence="2 3">
    <name type="scientific">Halobacteriovorax vibrionivorans</name>
    <dbReference type="NCBI Taxonomy" id="2152716"/>
    <lineage>
        <taxon>Bacteria</taxon>
        <taxon>Pseudomonadati</taxon>
        <taxon>Bdellovibrionota</taxon>
        <taxon>Bacteriovoracia</taxon>
        <taxon>Bacteriovoracales</taxon>
        <taxon>Halobacteriovoraceae</taxon>
        <taxon>Halobacteriovorax</taxon>
    </lineage>
</organism>
<feature type="region of interest" description="Disordered" evidence="1">
    <location>
        <begin position="283"/>
        <end position="302"/>
    </location>
</feature>
<evidence type="ECO:0000313" key="2">
    <source>
        <dbReference type="EMBL" id="RZF22364.1"/>
    </source>
</evidence>
<dbReference type="RefSeq" id="WP_120405231.1">
    <property type="nucleotide sequence ID" value="NZ_QDKL01000001.1"/>
</dbReference>
<evidence type="ECO:0000313" key="3">
    <source>
        <dbReference type="Proteomes" id="UP000443582"/>
    </source>
</evidence>
<keyword evidence="3" id="KW-1185">Reference proteome</keyword>